<protein>
    <submittedName>
        <fullName evidence="2">FAD-dependent oxidoreductase</fullName>
    </submittedName>
</protein>
<evidence type="ECO:0000259" key="1">
    <source>
        <dbReference type="Pfam" id="PF01494"/>
    </source>
</evidence>
<dbReference type="GO" id="GO:0071949">
    <property type="term" value="F:FAD binding"/>
    <property type="evidence" value="ECO:0007669"/>
    <property type="project" value="InterPro"/>
</dbReference>
<dbReference type="Pfam" id="PF01494">
    <property type="entry name" value="FAD_binding_3"/>
    <property type="match status" value="1"/>
</dbReference>
<name>A0A8J2UEA3_9BACT</name>
<dbReference type="InterPro" id="IPR036188">
    <property type="entry name" value="FAD/NAD-bd_sf"/>
</dbReference>
<evidence type="ECO:0000313" key="3">
    <source>
        <dbReference type="Proteomes" id="UP000607559"/>
    </source>
</evidence>
<dbReference type="Gene3D" id="3.50.50.60">
    <property type="entry name" value="FAD/NAD(P)-binding domain"/>
    <property type="match status" value="1"/>
</dbReference>
<dbReference type="RefSeq" id="WP_188933371.1">
    <property type="nucleotide sequence ID" value="NZ_BMJC01000003.1"/>
</dbReference>
<gene>
    <name evidence="2" type="ORF">GCM10011511_31770</name>
</gene>
<dbReference type="PANTHER" id="PTHR42685:SF22">
    <property type="entry name" value="CONDITIONED MEDIUM FACTOR RECEPTOR 1"/>
    <property type="match status" value="1"/>
</dbReference>
<reference evidence="2" key="2">
    <citation type="submission" date="2020-09" db="EMBL/GenBank/DDBJ databases">
        <authorList>
            <person name="Sun Q."/>
            <person name="Zhou Y."/>
        </authorList>
    </citation>
    <scope>NUCLEOTIDE SEQUENCE</scope>
    <source>
        <strain evidence="2">CGMCC 1.15448</strain>
    </source>
</reference>
<keyword evidence="3" id="KW-1185">Reference proteome</keyword>
<dbReference type="PRINTS" id="PR00420">
    <property type="entry name" value="RNGMNOXGNASE"/>
</dbReference>
<sequence length="374" mass="42241">MHDVIIAGGGLAGLGLSIQLVRAGYRVAVFEKEAYPFHKVCGEYISLESWNFLEELGLPLSDWNLPIIHTLLMSAPNGRSLQQELPLGGFGISRYRLDAAMAEIARSEGVELYESTRVTDISFQRNSFTVETSGGTFSARVACGTYGKRSNLDVRWKRAFIRKKSTRLNNYVGVKYHVKASVPADQIELHHFPNGYCGISKVEEDRYCLCYMTTAANLQACGNSIPEMEATILRTNPYLDELFAKTERLFQQPVTIAQISFEKKTQVEDHVLLIGDAAGMAPPLSGNGMSMALHGSKIAFGCIDDFLKGEIARYQLEQEWIDRWNSQFGWRLWMGRFLQRWFSTVLRTNLLLYSLKPFPKVVSFLIRQTHGQPF</sequence>
<dbReference type="EMBL" id="BMJC01000003">
    <property type="protein sequence ID" value="GGB06004.1"/>
    <property type="molecule type" value="Genomic_DNA"/>
</dbReference>
<dbReference type="InterPro" id="IPR050407">
    <property type="entry name" value="Geranylgeranyl_reductase"/>
</dbReference>
<comment type="caution">
    <text evidence="2">The sequence shown here is derived from an EMBL/GenBank/DDBJ whole genome shotgun (WGS) entry which is preliminary data.</text>
</comment>
<reference evidence="2" key="1">
    <citation type="journal article" date="2014" name="Int. J. Syst. Evol. Microbiol.">
        <title>Complete genome sequence of Corynebacterium casei LMG S-19264T (=DSM 44701T), isolated from a smear-ripened cheese.</title>
        <authorList>
            <consortium name="US DOE Joint Genome Institute (JGI-PGF)"/>
            <person name="Walter F."/>
            <person name="Albersmeier A."/>
            <person name="Kalinowski J."/>
            <person name="Ruckert C."/>
        </authorList>
    </citation>
    <scope>NUCLEOTIDE SEQUENCE</scope>
    <source>
        <strain evidence="2">CGMCC 1.15448</strain>
    </source>
</reference>
<dbReference type="PANTHER" id="PTHR42685">
    <property type="entry name" value="GERANYLGERANYL DIPHOSPHATE REDUCTASE"/>
    <property type="match status" value="1"/>
</dbReference>
<accession>A0A8J2UEA3</accession>
<dbReference type="Proteomes" id="UP000607559">
    <property type="component" value="Unassembled WGS sequence"/>
</dbReference>
<evidence type="ECO:0000313" key="2">
    <source>
        <dbReference type="EMBL" id="GGB06004.1"/>
    </source>
</evidence>
<organism evidence="2 3">
    <name type="scientific">Puia dinghuensis</name>
    <dbReference type="NCBI Taxonomy" id="1792502"/>
    <lineage>
        <taxon>Bacteria</taxon>
        <taxon>Pseudomonadati</taxon>
        <taxon>Bacteroidota</taxon>
        <taxon>Chitinophagia</taxon>
        <taxon>Chitinophagales</taxon>
        <taxon>Chitinophagaceae</taxon>
        <taxon>Puia</taxon>
    </lineage>
</organism>
<dbReference type="InterPro" id="IPR002938">
    <property type="entry name" value="FAD-bd"/>
</dbReference>
<feature type="domain" description="FAD-binding" evidence="1">
    <location>
        <begin position="3"/>
        <end position="294"/>
    </location>
</feature>
<proteinExistence type="predicted"/>
<dbReference type="AlphaFoldDB" id="A0A8J2UEA3"/>
<dbReference type="SUPFAM" id="SSF51905">
    <property type="entry name" value="FAD/NAD(P)-binding domain"/>
    <property type="match status" value="1"/>
</dbReference>